<dbReference type="Pfam" id="PF15056">
    <property type="entry name" value="NRN1"/>
    <property type="match status" value="1"/>
</dbReference>
<keyword evidence="7" id="KW-0325">Glycoprotein</keyword>
<comment type="similarity">
    <text evidence="2">Belongs to the neuritin family.</text>
</comment>
<evidence type="ECO:0008006" key="11">
    <source>
        <dbReference type="Google" id="ProtNLM"/>
    </source>
</evidence>
<accession>A0A8B9P6D6</accession>
<dbReference type="GO" id="GO:0005886">
    <property type="term" value="C:plasma membrane"/>
    <property type="evidence" value="ECO:0007669"/>
    <property type="project" value="UniProtKB-SubCell"/>
</dbReference>
<evidence type="ECO:0000256" key="6">
    <source>
        <dbReference type="ARBA" id="ARBA00023136"/>
    </source>
</evidence>
<protein>
    <recommendedName>
        <fullName evidence="11">Neuritin 1 like</fullName>
    </recommendedName>
</protein>
<reference evidence="9" key="2">
    <citation type="submission" date="2025-09" db="UniProtKB">
        <authorList>
            <consortium name="Ensembl"/>
        </authorList>
    </citation>
    <scope>IDENTIFICATION</scope>
</reference>
<evidence type="ECO:0000313" key="10">
    <source>
        <dbReference type="Proteomes" id="UP000694424"/>
    </source>
</evidence>
<keyword evidence="6" id="KW-0472">Membrane</keyword>
<sequence>VPILRRRESSPASVAPALLHSRAGHLAGLLALGTTCGNIYQGFSDCVLKLGENMATYEATDSVEPQGLRQKPQLQTVLTLYWDEFHACALAALWECQKEAAAVWEMLKRESRKIKFPGSLFELCSPGTAQSFAWTHVPNASILGIPLMLTWLNL</sequence>
<keyword evidence="5" id="KW-0732">Signal</keyword>
<evidence type="ECO:0000313" key="9">
    <source>
        <dbReference type="Ensembl" id="ENSAOWP00000006851.1"/>
    </source>
</evidence>
<keyword evidence="10" id="KW-1185">Reference proteome</keyword>
<evidence type="ECO:0000256" key="7">
    <source>
        <dbReference type="ARBA" id="ARBA00023180"/>
    </source>
</evidence>
<dbReference type="GO" id="GO:0098552">
    <property type="term" value="C:side of membrane"/>
    <property type="evidence" value="ECO:0007669"/>
    <property type="project" value="UniProtKB-KW"/>
</dbReference>
<keyword evidence="8" id="KW-0449">Lipoprotein</keyword>
<dbReference type="Proteomes" id="UP000694424">
    <property type="component" value="Unplaced"/>
</dbReference>
<dbReference type="GO" id="GO:1990138">
    <property type="term" value="P:neuron projection extension"/>
    <property type="evidence" value="ECO:0007669"/>
    <property type="project" value="TreeGrafter"/>
</dbReference>
<evidence type="ECO:0000256" key="8">
    <source>
        <dbReference type="ARBA" id="ARBA00023288"/>
    </source>
</evidence>
<proteinExistence type="inferred from homology"/>
<keyword evidence="4" id="KW-0336">GPI-anchor</keyword>
<dbReference type="InterPro" id="IPR026144">
    <property type="entry name" value="Neuritin_fam"/>
</dbReference>
<organism evidence="9 10">
    <name type="scientific">Apteryx owenii</name>
    <name type="common">Little spotted kiwi</name>
    <dbReference type="NCBI Taxonomy" id="8824"/>
    <lineage>
        <taxon>Eukaryota</taxon>
        <taxon>Metazoa</taxon>
        <taxon>Chordata</taxon>
        <taxon>Craniata</taxon>
        <taxon>Vertebrata</taxon>
        <taxon>Euteleostomi</taxon>
        <taxon>Archelosauria</taxon>
        <taxon>Archosauria</taxon>
        <taxon>Dinosauria</taxon>
        <taxon>Saurischia</taxon>
        <taxon>Theropoda</taxon>
        <taxon>Coelurosauria</taxon>
        <taxon>Aves</taxon>
        <taxon>Palaeognathae</taxon>
        <taxon>Apterygiformes</taxon>
        <taxon>Apterygidae</taxon>
        <taxon>Apteryx</taxon>
    </lineage>
</organism>
<dbReference type="AlphaFoldDB" id="A0A8B9P6D6"/>
<dbReference type="PANTHER" id="PTHR15902:SF5">
    <property type="entry name" value="NEURITIN"/>
    <property type="match status" value="1"/>
</dbReference>
<evidence type="ECO:0000256" key="2">
    <source>
        <dbReference type="ARBA" id="ARBA00008377"/>
    </source>
</evidence>
<dbReference type="Ensembl" id="ENSAOWT00000007750.1">
    <property type="protein sequence ID" value="ENSAOWP00000006851.1"/>
    <property type="gene ID" value="ENSAOWG00000004712.1"/>
</dbReference>
<reference evidence="9" key="1">
    <citation type="submission" date="2025-08" db="UniProtKB">
        <authorList>
            <consortium name="Ensembl"/>
        </authorList>
    </citation>
    <scope>IDENTIFICATION</scope>
</reference>
<evidence type="ECO:0000256" key="1">
    <source>
        <dbReference type="ARBA" id="ARBA00004609"/>
    </source>
</evidence>
<keyword evidence="3" id="KW-1003">Cell membrane</keyword>
<evidence type="ECO:0000256" key="4">
    <source>
        <dbReference type="ARBA" id="ARBA00022622"/>
    </source>
</evidence>
<evidence type="ECO:0000256" key="3">
    <source>
        <dbReference type="ARBA" id="ARBA00022475"/>
    </source>
</evidence>
<name>A0A8B9P6D6_APTOW</name>
<dbReference type="PANTHER" id="PTHR15902">
    <property type="entry name" value="NEURITIN-RELATED"/>
    <property type="match status" value="1"/>
</dbReference>
<evidence type="ECO:0000256" key="5">
    <source>
        <dbReference type="ARBA" id="ARBA00022729"/>
    </source>
</evidence>
<comment type="subcellular location">
    <subcellularLocation>
        <location evidence="1">Cell membrane</location>
        <topology evidence="1">Lipid-anchor</topology>
        <topology evidence="1">GPI-anchor</topology>
    </subcellularLocation>
</comment>